<dbReference type="EMBL" id="JAQNDN010000001">
    <property type="protein sequence ID" value="MDC0666732.1"/>
    <property type="molecule type" value="Genomic_DNA"/>
</dbReference>
<protein>
    <submittedName>
        <fullName evidence="6">DUF4215 domain-containing protein</fullName>
    </submittedName>
</protein>
<organism evidence="6 7">
    <name type="scientific">Nannocystis radixulma</name>
    <dbReference type="NCBI Taxonomy" id="2995305"/>
    <lineage>
        <taxon>Bacteria</taxon>
        <taxon>Pseudomonadati</taxon>
        <taxon>Myxococcota</taxon>
        <taxon>Polyangia</taxon>
        <taxon>Nannocystales</taxon>
        <taxon>Nannocystaceae</taxon>
        <taxon>Nannocystis</taxon>
    </lineage>
</organism>
<feature type="region of interest" description="Disordered" evidence="4">
    <location>
        <begin position="39"/>
        <end position="74"/>
    </location>
</feature>
<proteinExistence type="predicted"/>
<evidence type="ECO:0000256" key="5">
    <source>
        <dbReference type="SAM" id="SignalP"/>
    </source>
</evidence>
<evidence type="ECO:0000313" key="6">
    <source>
        <dbReference type="EMBL" id="MDC0666732.1"/>
    </source>
</evidence>
<accession>A0ABT5AY15</accession>
<keyword evidence="2" id="KW-0677">Repeat</keyword>
<evidence type="ECO:0000256" key="1">
    <source>
        <dbReference type="ARBA" id="ARBA00022729"/>
    </source>
</evidence>
<dbReference type="Proteomes" id="UP001217838">
    <property type="component" value="Unassembled WGS sequence"/>
</dbReference>
<keyword evidence="3" id="KW-1015">Disulfide bond</keyword>
<gene>
    <name evidence="6" type="ORF">POL58_03255</name>
</gene>
<evidence type="ECO:0000256" key="3">
    <source>
        <dbReference type="ARBA" id="ARBA00023157"/>
    </source>
</evidence>
<evidence type="ECO:0000256" key="4">
    <source>
        <dbReference type="SAM" id="MobiDB-lite"/>
    </source>
</evidence>
<dbReference type="PROSITE" id="PS51257">
    <property type="entry name" value="PROKAR_LIPOPROTEIN"/>
    <property type="match status" value="1"/>
</dbReference>
<evidence type="ECO:0000256" key="2">
    <source>
        <dbReference type="ARBA" id="ARBA00022737"/>
    </source>
</evidence>
<name>A0ABT5AY15_9BACT</name>
<dbReference type="NCBIfam" id="TIGR02232">
    <property type="entry name" value="myxo_disulf_rpt"/>
    <property type="match status" value="3"/>
</dbReference>
<dbReference type="Pfam" id="PF13948">
    <property type="entry name" value="DUF4215"/>
    <property type="match status" value="2"/>
</dbReference>
<comment type="caution">
    <text evidence="6">The sequence shown here is derived from an EMBL/GenBank/DDBJ whole genome shotgun (WGS) entry which is preliminary data.</text>
</comment>
<dbReference type="InterPro" id="IPR011936">
    <property type="entry name" value="Myxo_disulph_rpt"/>
</dbReference>
<keyword evidence="7" id="KW-1185">Reference proteome</keyword>
<keyword evidence="1 5" id="KW-0732">Signal</keyword>
<evidence type="ECO:0000313" key="7">
    <source>
        <dbReference type="Proteomes" id="UP001217838"/>
    </source>
</evidence>
<sequence>MRSLLAPALSLVMMVLLGCSGGEAENPFGSISATATAPMTMGGATAEPGTSTTGSPTSGEVPTTSGTTTTSTDTGAVMTTMMPATTGSSGNCGDGVPDPGEECDDGNSDDTDACTSQCTMARCGDGFVQAGEDCDEVVATASCDGDCTPVMCGDGLTNTTAGEDCDDGNMVDDDRCSNACTGAKCGDGVVQPGVEACDDGNMVDDDGCSNACQIGPCAPSGARAPFDTLAAFTTTGDWKGNPCDNDNYTHGAADTQCFGGVGESFTCSGTSTCVSHVGITTYWSDQICQGVWEVLCDGTLVAQISTMNKVCNTSAKDGPCSVAFPAQVCSSIELRAVEDGMFGAGSCCANAVPDSSIGSVSAW</sequence>
<feature type="signal peptide" evidence="5">
    <location>
        <begin position="1"/>
        <end position="24"/>
    </location>
</feature>
<feature type="chain" id="PRO_5046429657" evidence="5">
    <location>
        <begin position="25"/>
        <end position="363"/>
    </location>
</feature>
<reference evidence="6 7" key="1">
    <citation type="submission" date="2022-11" db="EMBL/GenBank/DDBJ databases">
        <title>Minimal conservation of predation-associated metabolite biosynthetic gene clusters underscores biosynthetic potential of Myxococcota including descriptions for ten novel species: Archangium lansinium sp. nov., Myxococcus landrumus sp. nov., Nannocystis bai.</title>
        <authorList>
            <person name="Ahearne A."/>
            <person name="Stevens C."/>
            <person name="Dowd S."/>
        </authorList>
    </citation>
    <scope>NUCLEOTIDE SEQUENCE [LARGE SCALE GENOMIC DNA]</scope>
    <source>
        <strain evidence="6 7">NCELM</strain>
    </source>
</reference>
<dbReference type="RefSeq" id="WP_271994415.1">
    <property type="nucleotide sequence ID" value="NZ_JAQNDN010000001.1"/>
</dbReference>